<dbReference type="Proteomes" id="UP001253595">
    <property type="component" value="Unassembled WGS sequence"/>
</dbReference>
<comment type="caution">
    <text evidence="1">The sequence shown here is derived from an EMBL/GenBank/DDBJ whole genome shotgun (WGS) entry which is preliminary data.</text>
</comment>
<organism evidence="1 2">
    <name type="scientific">Cellvibrio fibrivorans</name>
    <dbReference type="NCBI Taxonomy" id="126350"/>
    <lineage>
        <taxon>Bacteria</taxon>
        <taxon>Pseudomonadati</taxon>
        <taxon>Pseudomonadota</taxon>
        <taxon>Gammaproteobacteria</taxon>
        <taxon>Cellvibrionales</taxon>
        <taxon>Cellvibrionaceae</taxon>
        <taxon>Cellvibrio</taxon>
    </lineage>
</organism>
<evidence type="ECO:0000313" key="1">
    <source>
        <dbReference type="EMBL" id="MDR7090239.1"/>
    </source>
</evidence>
<reference evidence="1 2" key="1">
    <citation type="submission" date="2023-07" db="EMBL/GenBank/DDBJ databases">
        <title>Sorghum-associated microbial communities from plants grown in Nebraska, USA.</title>
        <authorList>
            <person name="Schachtman D."/>
        </authorList>
    </citation>
    <scope>NUCLEOTIDE SEQUENCE [LARGE SCALE GENOMIC DNA]</scope>
    <source>
        <strain evidence="1 2">BE190</strain>
    </source>
</reference>
<accession>A0ABU1UYH6</accession>
<sequence>MNITKTELQDILLRCLATTSGPWKFYVEGPDHTVGSSFIQTAGNDIELTGASINDQDFVASANQDIPRLISVIANLKGWVL</sequence>
<proteinExistence type="predicted"/>
<gene>
    <name evidence="1" type="ORF">J2X05_002261</name>
</gene>
<name>A0ABU1UYH6_9GAMM</name>
<dbReference type="RefSeq" id="WP_310072405.1">
    <property type="nucleotide sequence ID" value="NZ_JAVDVX010000003.1"/>
</dbReference>
<keyword evidence="2" id="KW-1185">Reference proteome</keyword>
<evidence type="ECO:0000313" key="2">
    <source>
        <dbReference type="Proteomes" id="UP001253595"/>
    </source>
</evidence>
<dbReference type="EMBL" id="JAVDVX010000003">
    <property type="protein sequence ID" value="MDR7090239.1"/>
    <property type="molecule type" value="Genomic_DNA"/>
</dbReference>
<protein>
    <submittedName>
        <fullName evidence="1">Uncharacterized protein</fullName>
    </submittedName>
</protein>